<evidence type="ECO:0000313" key="5">
    <source>
        <dbReference type="Proteomes" id="UP001490330"/>
    </source>
</evidence>
<comment type="caution">
    <text evidence="4">The sequence shown here is derived from an EMBL/GenBank/DDBJ whole genome shotgun (WGS) entry which is preliminary data.</text>
</comment>
<sequence length="166" mass="17434">MSTSRLLARPPSATDSPSAICVMAATDAAVPALRAFTRKTVGAWCPGERAIEGLALIVTELVTNACQHSGSPQVTVYLFAGDRSLGVEVSDHGSWKRPAATNPDEEAVSGRGLQLVEAYAETVRIRQGISGTSVMATVGIEAEGTRTDESPGGQRSVRLDRHATSR</sequence>
<evidence type="ECO:0000256" key="1">
    <source>
        <dbReference type="ARBA" id="ARBA00022527"/>
    </source>
</evidence>
<name>A0ABV1VRG5_9ACTN</name>
<organism evidence="4 5">
    <name type="scientific">Streptomyces flaveolus</name>
    <dbReference type="NCBI Taxonomy" id="67297"/>
    <lineage>
        <taxon>Bacteria</taxon>
        <taxon>Bacillati</taxon>
        <taxon>Actinomycetota</taxon>
        <taxon>Actinomycetes</taxon>
        <taxon>Kitasatosporales</taxon>
        <taxon>Streptomycetaceae</taxon>
        <taxon>Streptomyces</taxon>
    </lineage>
</organism>
<dbReference type="SUPFAM" id="SSF55874">
    <property type="entry name" value="ATPase domain of HSP90 chaperone/DNA topoisomerase II/histidine kinase"/>
    <property type="match status" value="1"/>
</dbReference>
<reference evidence="4 5" key="1">
    <citation type="submission" date="2024-06" db="EMBL/GenBank/DDBJ databases">
        <title>The Natural Products Discovery Center: Release of the First 8490 Sequenced Strains for Exploring Actinobacteria Biosynthetic Diversity.</title>
        <authorList>
            <person name="Kalkreuter E."/>
            <person name="Kautsar S.A."/>
            <person name="Yang D."/>
            <person name="Bader C.D."/>
            <person name="Teijaro C.N."/>
            <person name="Fluegel L."/>
            <person name="Davis C.M."/>
            <person name="Simpson J.R."/>
            <person name="Lauterbach L."/>
            <person name="Steele A.D."/>
            <person name="Gui C."/>
            <person name="Meng S."/>
            <person name="Li G."/>
            <person name="Viehrig K."/>
            <person name="Ye F."/>
            <person name="Su P."/>
            <person name="Kiefer A.F."/>
            <person name="Nichols A."/>
            <person name="Cepeda A.J."/>
            <person name="Yan W."/>
            <person name="Fan B."/>
            <person name="Jiang Y."/>
            <person name="Adhikari A."/>
            <person name="Zheng C.-J."/>
            <person name="Schuster L."/>
            <person name="Cowan T.M."/>
            <person name="Smanski M.J."/>
            <person name="Chevrette M.G."/>
            <person name="De Carvalho L.P.S."/>
            <person name="Shen B."/>
        </authorList>
    </citation>
    <scope>NUCLEOTIDE SEQUENCE [LARGE SCALE GENOMIC DNA]</scope>
    <source>
        <strain evidence="4 5">NPDC000632</strain>
    </source>
</reference>
<dbReference type="InterPro" id="IPR036890">
    <property type="entry name" value="HATPase_C_sf"/>
</dbReference>
<proteinExistence type="predicted"/>
<dbReference type="Pfam" id="PF13581">
    <property type="entry name" value="HATPase_c_2"/>
    <property type="match status" value="1"/>
</dbReference>
<dbReference type="GO" id="GO:0005524">
    <property type="term" value="F:ATP binding"/>
    <property type="evidence" value="ECO:0007669"/>
    <property type="project" value="UniProtKB-KW"/>
</dbReference>
<keyword evidence="4" id="KW-0067">ATP-binding</keyword>
<dbReference type="InterPro" id="IPR050267">
    <property type="entry name" value="Anti-sigma-factor_SerPK"/>
</dbReference>
<dbReference type="PANTHER" id="PTHR35526">
    <property type="entry name" value="ANTI-SIGMA-F FACTOR RSBW-RELATED"/>
    <property type="match status" value="1"/>
</dbReference>
<dbReference type="PANTHER" id="PTHR35526:SF3">
    <property type="entry name" value="ANTI-SIGMA-F FACTOR RSBW"/>
    <property type="match status" value="1"/>
</dbReference>
<evidence type="ECO:0000259" key="3">
    <source>
        <dbReference type="Pfam" id="PF13581"/>
    </source>
</evidence>
<dbReference type="EMBL" id="JBEPCV010000057">
    <property type="protein sequence ID" value="MER6909064.1"/>
    <property type="molecule type" value="Genomic_DNA"/>
</dbReference>
<evidence type="ECO:0000313" key="4">
    <source>
        <dbReference type="EMBL" id="MER6909064.1"/>
    </source>
</evidence>
<dbReference type="Gene3D" id="3.30.565.10">
    <property type="entry name" value="Histidine kinase-like ATPase, C-terminal domain"/>
    <property type="match status" value="1"/>
</dbReference>
<feature type="domain" description="Histidine kinase/HSP90-like ATPase" evidence="3">
    <location>
        <begin position="24"/>
        <end position="136"/>
    </location>
</feature>
<dbReference type="CDD" id="cd16936">
    <property type="entry name" value="HATPase_RsbW-like"/>
    <property type="match status" value="1"/>
</dbReference>
<gene>
    <name evidence="4" type="ORF">ABT322_36155</name>
</gene>
<dbReference type="RefSeq" id="WP_350724276.1">
    <property type="nucleotide sequence ID" value="NZ_JBEPCO010000053.1"/>
</dbReference>
<dbReference type="Proteomes" id="UP001490330">
    <property type="component" value="Unassembled WGS sequence"/>
</dbReference>
<keyword evidence="5" id="KW-1185">Reference proteome</keyword>
<evidence type="ECO:0000256" key="2">
    <source>
        <dbReference type="SAM" id="MobiDB-lite"/>
    </source>
</evidence>
<keyword evidence="4" id="KW-0547">Nucleotide-binding</keyword>
<feature type="compositionally biased region" description="Basic and acidic residues" evidence="2">
    <location>
        <begin position="157"/>
        <end position="166"/>
    </location>
</feature>
<protein>
    <submittedName>
        <fullName evidence="4">ATP-binding protein</fullName>
    </submittedName>
</protein>
<keyword evidence="1" id="KW-0808">Transferase</keyword>
<dbReference type="InterPro" id="IPR003594">
    <property type="entry name" value="HATPase_dom"/>
</dbReference>
<keyword evidence="1" id="KW-0418">Kinase</keyword>
<feature type="region of interest" description="Disordered" evidence="2">
    <location>
        <begin position="142"/>
        <end position="166"/>
    </location>
</feature>
<keyword evidence="1" id="KW-0723">Serine/threonine-protein kinase</keyword>
<accession>A0ABV1VRG5</accession>